<gene>
    <name evidence="6" type="ORF">EJ08DRAFT_529490</name>
</gene>
<keyword evidence="2" id="KW-0732">Signal</keyword>
<dbReference type="InterPro" id="IPR001623">
    <property type="entry name" value="DnaJ_domain"/>
</dbReference>
<feature type="region of interest" description="Disordered" evidence="4">
    <location>
        <begin position="74"/>
        <end position="99"/>
    </location>
</feature>
<dbReference type="Pfam" id="PF00226">
    <property type="entry name" value="DnaJ"/>
    <property type="match status" value="1"/>
</dbReference>
<dbReference type="GO" id="GO:0005783">
    <property type="term" value="C:endoplasmic reticulum"/>
    <property type="evidence" value="ECO:0007669"/>
    <property type="project" value="UniProtKB-SubCell"/>
</dbReference>
<accession>A0A9P4NGK1</accession>
<dbReference type="SUPFAM" id="SSF46565">
    <property type="entry name" value="Chaperone J-domain"/>
    <property type="match status" value="1"/>
</dbReference>
<dbReference type="PANTHER" id="PTHR44140:SF2">
    <property type="entry name" value="LD25575P"/>
    <property type="match status" value="1"/>
</dbReference>
<comment type="caution">
    <text evidence="6">The sequence shown here is derived from an EMBL/GenBank/DDBJ whole genome shotgun (WGS) entry which is preliminary data.</text>
</comment>
<dbReference type="GO" id="GO:0051787">
    <property type="term" value="F:misfolded protein binding"/>
    <property type="evidence" value="ECO:0007669"/>
    <property type="project" value="TreeGrafter"/>
</dbReference>
<evidence type="ECO:0000256" key="2">
    <source>
        <dbReference type="ARBA" id="ARBA00022729"/>
    </source>
</evidence>
<feature type="compositionally biased region" description="Basic and acidic residues" evidence="4">
    <location>
        <begin position="74"/>
        <end position="89"/>
    </location>
</feature>
<dbReference type="SMART" id="SM00271">
    <property type="entry name" value="DnaJ"/>
    <property type="match status" value="1"/>
</dbReference>
<dbReference type="Gene3D" id="1.10.287.110">
    <property type="entry name" value="DnaJ domain"/>
    <property type="match status" value="1"/>
</dbReference>
<dbReference type="Proteomes" id="UP000800235">
    <property type="component" value="Unassembled WGS sequence"/>
</dbReference>
<reference evidence="6" key="1">
    <citation type="journal article" date="2020" name="Stud. Mycol.">
        <title>101 Dothideomycetes genomes: a test case for predicting lifestyles and emergence of pathogens.</title>
        <authorList>
            <person name="Haridas S."/>
            <person name="Albert R."/>
            <person name="Binder M."/>
            <person name="Bloem J."/>
            <person name="Labutti K."/>
            <person name="Salamov A."/>
            <person name="Andreopoulos B."/>
            <person name="Baker S."/>
            <person name="Barry K."/>
            <person name="Bills G."/>
            <person name="Bluhm B."/>
            <person name="Cannon C."/>
            <person name="Castanera R."/>
            <person name="Culley D."/>
            <person name="Daum C."/>
            <person name="Ezra D."/>
            <person name="Gonzalez J."/>
            <person name="Henrissat B."/>
            <person name="Kuo A."/>
            <person name="Liang C."/>
            <person name="Lipzen A."/>
            <person name="Lutzoni F."/>
            <person name="Magnuson J."/>
            <person name="Mondo S."/>
            <person name="Nolan M."/>
            <person name="Ohm R."/>
            <person name="Pangilinan J."/>
            <person name="Park H.-J."/>
            <person name="Ramirez L."/>
            <person name="Alfaro M."/>
            <person name="Sun H."/>
            <person name="Tritt A."/>
            <person name="Yoshinaga Y."/>
            <person name="Zwiers L.-H."/>
            <person name="Turgeon B."/>
            <person name="Goodwin S."/>
            <person name="Spatafora J."/>
            <person name="Crous P."/>
            <person name="Grigoriev I."/>
        </authorList>
    </citation>
    <scope>NUCLEOTIDE SEQUENCE</scope>
    <source>
        <strain evidence="6">CBS 130266</strain>
    </source>
</reference>
<evidence type="ECO:0000256" key="4">
    <source>
        <dbReference type="SAM" id="MobiDB-lite"/>
    </source>
</evidence>
<keyword evidence="3" id="KW-0256">Endoplasmic reticulum</keyword>
<dbReference type="InterPro" id="IPR051727">
    <property type="entry name" value="DnaJ_C3_Co-chaperones"/>
</dbReference>
<evidence type="ECO:0000259" key="5">
    <source>
        <dbReference type="SMART" id="SM00271"/>
    </source>
</evidence>
<organism evidence="6 7">
    <name type="scientific">Tothia fuscella</name>
    <dbReference type="NCBI Taxonomy" id="1048955"/>
    <lineage>
        <taxon>Eukaryota</taxon>
        <taxon>Fungi</taxon>
        <taxon>Dikarya</taxon>
        <taxon>Ascomycota</taxon>
        <taxon>Pezizomycotina</taxon>
        <taxon>Dothideomycetes</taxon>
        <taxon>Pleosporomycetidae</taxon>
        <taxon>Venturiales</taxon>
        <taxon>Cylindrosympodiaceae</taxon>
        <taxon>Tothia</taxon>
    </lineage>
</organism>
<evidence type="ECO:0000313" key="7">
    <source>
        <dbReference type="Proteomes" id="UP000800235"/>
    </source>
</evidence>
<dbReference type="InterPro" id="IPR036869">
    <property type="entry name" value="J_dom_sf"/>
</dbReference>
<dbReference type="GO" id="GO:0034975">
    <property type="term" value="P:protein folding in endoplasmic reticulum"/>
    <property type="evidence" value="ECO:0007669"/>
    <property type="project" value="TreeGrafter"/>
</dbReference>
<evidence type="ECO:0000256" key="1">
    <source>
        <dbReference type="ARBA" id="ARBA00004240"/>
    </source>
</evidence>
<feature type="domain" description="J" evidence="5">
    <location>
        <begin position="6"/>
        <end position="71"/>
    </location>
</feature>
<name>A0A9P4NGK1_9PEZI</name>
<dbReference type="CDD" id="cd06257">
    <property type="entry name" value="DnaJ"/>
    <property type="match status" value="1"/>
</dbReference>
<dbReference type="PANTHER" id="PTHR44140">
    <property type="entry name" value="LD25575P"/>
    <property type="match status" value="1"/>
</dbReference>
<proteinExistence type="predicted"/>
<protein>
    <recommendedName>
        <fullName evidence="5">J domain-containing protein</fullName>
    </recommendedName>
</protein>
<dbReference type="GO" id="GO:0051087">
    <property type="term" value="F:protein-folding chaperone binding"/>
    <property type="evidence" value="ECO:0007669"/>
    <property type="project" value="TreeGrafter"/>
</dbReference>
<keyword evidence="7" id="KW-1185">Reference proteome</keyword>
<dbReference type="AlphaFoldDB" id="A0A9P4NGK1"/>
<comment type="subcellular location">
    <subcellularLocation>
        <location evidence="1">Endoplasmic reticulum</location>
    </subcellularLocation>
</comment>
<dbReference type="EMBL" id="MU007107">
    <property type="protein sequence ID" value="KAF2420696.1"/>
    <property type="molecule type" value="Genomic_DNA"/>
</dbReference>
<evidence type="ECO:0000313" key="6">
    <source>
        <dbReference type="EMBL" id="KAF2420696.1"/>
    </source>
</evidence>
<evidence type="ECO:0000256" key="3">
    <source>
        <dbReference type="ARBA" id="ARBA00022824"/>
    </source>
</evidence>
<sequence>MAMDVQKARSILGLRQGQAINRKRLRKAHRRLALRYHPDLYSNTSTQAKQRYEARFRAIQEAYEFLFEPLVKRNPGDLDQERNQDHEQGTGEDFESEEYREWSNGEITGENRLGGGPDLNMGLQETRYGINAEWNNLHYDEDGKMVSDLILAMTWDQLKRRGPGKTPRSNEITSDGTRLQGGNYIWTNNAFQCEDPWE</sequence>